<sequence length="183" mass="19685">MQAAAGPCCVSIPSLARTDLHPLFCPLKRPSVSRFCLEPALSALDAFLPSESQSVYAAPHLGFTHADRTNCSRIPAVAGYKRSDTSSCEQVQDSCIQSTQSPPSWFREPVFRLETNWPFVPISIRTGDSPGFCTFVSETCSGPRSLLPSPTPGKPSCHSATTQVLAAKTSSKISIIVLRDRSA</sequence>
<proteinExistence type="predicted"/>
<accession>A0AAN6SXW7</accession>
<reference evidence="1" key="2">
    <citation type="submission" date="2023-05" db="EMBL/GenBank/DDBJ databases">
        <authorList>
            <consortium name="Lawrence Berkeley National Laboratory"/>
            <person name="Steindorff A."/>
            <person name="Hensen N."/>
            <person name="Bonometti L."/>
            <person name="Westerberg I."/>
            <person name="Brannstrom I.O."/>
            <person name="Guillou S."/>
            <person name="Cros-Aarteil S."/>
            <person name="Calhoun S."/>
            <person name="Haridas S."/>
            <person name="Kuo A."/>
            <person name="Mondo S."/>
            <person name="Pangilinan J."/>
            <person name="Riley R."/>
            <person name="Labutti K."/>
            <person name="Andreopoulos B."/>
            <person name="Lipzen A."/>
            <person name="Chen C."/>
            <person name="Yanf M."/>
            <person name="Daum C."/>
            <person name="Ng V."/>
            <person name="Clum A."/>
            <person name="Ohm R."/>
            <person name="Martin F."/>
            <person name="Silar P."/>
            <person name="Natvig D."/>
            <person name="Lalanne C."/>
            <person name="Gautier V."/>
            <person name="Ament-Velasquez S.L."/>
            <person name="Kruys A."/>
            <person name="Hutchinson M.I."/>
            <person name="Powell A.J."/>
            <person name="Barry K."/>
            <person name="Miller A.N."/>
            <person name="Grigoriev I.V."/>
            <person name="Debuchy R."/>
            <person name="Gladieux P."/>
            <person name="Thoren M.H."/>
            <person name="Johannesson H."/>
        </authorList>
    </citation>
    <scope>NUCLEOTIDE SEQUENCE</scope>
    <source>
        <strain evidence="1">CBS 757.83</strain>
    </source>
</reference>
<dbReference type="AlphaFoldDB" id="A0AAN6SXW7"/>
<evidence type="ECO:0000313" key="1">
    <source>
        <dbReference type="EMBL" id="KAK4097885.1"/>
    </source>
</evidence>
<evidence type="ECO:0000313" key="2">
    <source>
        <dbReference type="Proteomes" id="UP001305647"/>
    </source>
</evidence>
<organism evidence="1 2">
    <name type="scientific">Parathielavia hyrcaniae</name>
    <dbReference type="NCBI Taxonomy" id="113614"/>
    <lineage>
        <taxon>Eukaryota</taxon>
        <taxon>Fungi</taxon>
        <taxon>Dikarya</taxon>
        <taxon>Ascomycota</taxon>
        <taxon>Pezizomycotina</taxon>
        <taxon>Sordariomycetes</taxon>
        <taxon>Sordariomycetidae</taxon>
        <taxon>Sordariales</taxon>
        <taxon>Chaetomiaceae</taxon>
        <taxon>Parathielavia</taxon>
    </lineage>
</organism>
<reference evidence="1" key="1">
    <citation type="journal article" date="2023" name="Mol. Phylogenet. Evol.">
        <title>Genome-scale phylogeny and comparative genomics of the fungal order Sordariales.</title>
        <authorList>
            <person name="Hensen N."/>
            <person name="Bonometti L."/>
            <person name="Westerberg I."/>
            <person name="Brannstrom I.O."/>
            <person name="Guillou S."/>
            <person name="Cros-Aarteil S."/>
            <person name="Calhoun S."/>
            <person name="Haridas S."/>
            <person name="Kuo A."/>
            <person name="Mondo S."/>
            <person name="Pangilinan J."/>
            <person name="Riley R."/>
            <person name="LaButti K."/>
            <person name="Andreopoulos B."/>
            <person name="Lipzen A."/>
            <person name="Chen C."/>
            <person name="Yan M."/>
            <person name="Daum C."/>
            <person name="Ng V."/>
            <person name="Clum A."/>
            <person name="Steindorff A."/>
            <person name="Ohm R.A."/>
            <person name="Martin F."/>
            <person name="Silar P."/>
            <person name="Natvig D.O."/>
            <person name="Lalanne C."/>
            <person name="Gautier V."/>
            <person name="Ament-Velasquez S.L."/>
            <person name="Kruys A."/>
            <person name="Hutchinson M.I."/>
            <person name="Powell A.J."/>
            <person name="Barry K."/>
            <person name="Miller A.N."/>
            <person name="Grigoriev I.V."/>
            <person name="Debuchy R."/>
            <person name="Gladieux P."/>
            <person name="Hiltunen Thoren M."/>
            <person name="Johannesson H."/>
        </authorList>
    </citation>
    <scope>NUCLEOTIDE SEQUENCE</scope>
    <source>
        <strain evidence="1">CBS 757.83</strain>
    </source>
</reference>
<keyword evidence="2" id="KW-1185">Reference proteome</keyword>
<comment type="caution">
    <text evidence="1">The sequence shown here is derived from an EMBL/GenBank/DDBJ whole genome shotgun (WGS) entry which is preliminary data.</text>
</comment>
<dbReference type="Proteomes" id="UP001305647">
    <property type="component" value="Unassembled WGS sequence"/>
</dbReference>
<protein>
    <submittedName>
        <fullName evidence="1">Uncharacterized protein</fullName>
    </submittedName>
</protein>
<name>A0AAN6SXW7_9PEZI</name>
<dbReference type="EMBL" id="MU863666">
    <property type="protein sequence ID" value="KAK4097885.1"/>
    <property type="molecule type" value="Genomic_DNA"/>
</dbReference>
<gene>
    <name evidence="1" type="ORF">N658DRAFT_258089</name>
</gene>